<evidence type="ECO:0000256" key="4">
    <source>
        <dbReference type="ARBA" id="ARBA00022692"/>
    </source>
</evidence>
<reference evidence="9" key="2">
    <citation type="submission" date="2021-04" db="EMBL/GenBank/DDBJ databases">
        <authorList>
            <person name="Dong X."/>
        </authorList>
    </citation>
    <scope>NUCLEOTIDE SEQUENCE</scope>
    <source>
        <strain evidence="9">ZWT</strain>
    </source>
</reference>
<comment type="subcellular location">
    <subcellularLocation>
        <location evidence="1">Cell membrane</location>
        <topology evidence="1">Multi-pass membrane protein</topology>
    </subcellularLocation>
</comment>
<feature type="transmembrane region" description="Helical" evidence="7">
    <location>
        <begin position="191"/>
        <end position="211"/>
    </location>
</feature>
<organism evidence="9 10">
    <name type="scientific">Oceanirhabdus seepicola</name>
    <dbReference type="NCBI Taxonomy" id="2828781"/>
    <lineage>
        <taxon>Bacteria</taxon>
        <taxon>Bacillati</taxon>
        <taxon>Bacillota</taxon>
        <taxon>Clostridia</taxon>
        <taxon>Eubacteriales</taxon>
        <taxon>Clostridiaceae</taxon>
        <taxon>Oceanirhabdus</taxon>
    </lineage>
</organism>
<evidence type="ECO:0000313" key="9">
    <source>
        <dbReference type="EMBL" id="MCM1989877.1"/>
    </source>
</evidence>
<evidence type="ECO:0000256" key="1">
    <source>
        <dbReference type="ARBA" id="ARBA00004651"/>
    </source>
</evidence>
<keyword evidence="5 7" id="KW-1133">Transmembrane helix</keyword>
<feature type="transmembrane region" description="Helical" evidence="7">
    <location>
        <begin position="258"/>
        <end position="275"/>
    </location>
</feature>
<dbReference type="Proteomes" id="UP001056429">
    <property type="component" value="Unassembled WGS sequence"/>
</dbReference>
<dbReference type="SUPFAM" id="SSF103481">
    <property type="entry name" value="Multidrug resistance efflux transporter EmrE"/>
    <property type="match status" value="2"/>
</dbReference>
<sequence>MDSIFKNKKYVPVLALVACILWGSAFPVLKISYGELNMAPMDYNSKIVFAGMRFFLASMFLFLMTIFIFKKSIKITMKDFGYLFVLGLLQTSLQYFFFYNGLANTSGMKGAILSSSGTFIVVIMAHFIYKNDKLTTEKIIGLVTGLIGIILVNWGRDLNFDFKFNGEGFLIIAAFVSSFGTFLAKKLSTELHPFVVTSWQMFLGATMLLIYGVPKMQEGALKFTPLATGLFIYAALLSAIAFAIWYSLLKYNKAGEVSMYKFMVPVSGSILSIIFLGENNITLNVICALLFVASGIILINKKPISREK</sequence>
<dbReference type="RefSeq" id="WP_250858902.1">
    <property type="nucleotide sequence ID" value="NZ_JAGSOJ010000002.1"/>
</dbReference>
<dbReference type="PANTHER" id="PTHR32322">
    <property type="entry name" value="INNER MEMBRANE TRANSPORTER"/>
    <property type="match status" value="1"/>
</dbReference>
<dbReference type="AlphaFoldDB" id="A0A9J6P1W6"/>
<keyword evidence="6 7" id="KW-0472">Membrane</keyword>
<evidence type="ECO:0000259" key="8">
    <source>
        <dbReference type="Pfam" id="PF00892"/>
    </source>
</evidence>
<keyword evidence="3" id="KW-1003">Cell membrane</keyword>
<dbReference type="GO" id="GO:0005886">
    <property type="term" value="C:plasma membrane"/>
    <property type="evidence" value="ECO:0007669"/>
    <property type="project" value="UniProtKB-SubCell"/>
</dbReference>
<feature type="transmembrane region" description="Helical" evidence="7">
    <location>
        <begin position="139"/>
        <end position="156"/>
    </location>
</feature>
<evidence type="ECO:0000256" key="7">
    <source>
        <dbReference type="SAM" id="Phobius"/>
    </source>
</evidence>
<dbReference type="Pfam" id="PF00892">
    <property type="entry name" value="EamA"/>
    <property type="match status" value="2"/>
</dbReference>
<feature type="transmembrane region" description="Helical" evidence="7">
    <location>
        <begin position="281"/>
        <end position="299"/>
    </location>
</feature>
<feature type="transmembrane region" description="Helical" evidence="7">
    <location>
        <begin position="80"/>
        <end position="98"/>
    </location>
</feature>
<feature type="domain" description="EamA" evidence="8">
    <location>
        <begin position="13"/>
        <end position="153"/>
    </location>
</feature>
<evidence type="ECO:0000256" key="3">
    <source>
        <dbReference type="ARBA" id="ARBA00022475"/>
    </source>
</evidence>
<gene>
    <name evidence="9" type="ORF">KDK92_09005</name>
</gene>
<dbReference type="EMBL" id="JAGSOJ010000002">
    <property type="protein sequence ID" value="MCM1989877.1"/>
    <property type="molecule type" value="Genomic_DNA"/>
</dbReference>
<dbReference type="PANTHER" id="PTHR32322:SF18">
    <property type="entry name" value="S-ADENOSYLMETHIONINE_S-ADENOSYLHOMOCYSTEINE TRANSPORTER"/>
    <property type="match status" value="1"/>
</dbReference>
<evidence type="ECO:0000256" key="2">
    <source>
        <dbReference type="ARBA" id="ARBA00007362"/>
    </source>
</evidence>
<evidence type="ECO:0000256" key="6">
    <source>
        <dbReference type="ARBA" id="ARBA00023136"/>
    </source>
</evidence>
<evidence type="ECO:0000313" key="10">
    <source>
        <dbReference type="Proteomes" id="UP001056429"/>
    </source>
</evidence>
<comment type="caution">
    <text evidence="9">The sequence shown here is derived from an EMBL/GenBank/DDBJ whole genome shotgun (WGS) entry which is preliminary data.</text>
</comment>
<comment type="similarity">
    <text evidence="2">Belongs to the EamA transporter family.</text>
</comment>
<keyword evidence="10" id="KW-1185">Reference proteome</keyword>
<feature type="transmembrane region" description="Helical" evidence="7">
    <location>
        <begin position="46"/>
        <end position="68"/>
    </location>
</feature>
<protein>
    <submittedName>
        <fullName evidence="9">DMT family transporter</fullName>
    </submittedName>
</protein>
<keyword evidence="4 7" id="KW-0812">Transmembrane</keyword>
<dbReference type="InterPro" id="IPR000620">
    <property type="entry name" value="EamA_dom"/>
</dbReference>
<feature type="transmembrane region" description="Helical" evidence="7">
    <location>
        <begin position="168"/>
        <end position="184"/>
    </location>
</feature>
<dbReference type="InterPro" id="IPR037185">
    <property type="entry name" value="EmrE-like"/>
</dbReference>
<dbReference type="InterPro" id="IPR050638">
    <property type="entry name" value="AA-Vitamin_Transporters"/>
</dbReference>
<evidence type="ECO:0000256" key="5">
    <source>
        <dbReference type="ARBA" id="ARBA00022989"/>
    </source>
</evidence>
<reference evidence="9" key="1">
    <citation type="journal article" date="2021" name="mSystems">
        <title>Bacteria and Archaea Synergistically Convert Glycine Betaine to Biogenic Methane in the Formosa Cold Seep of the South China Sea.</title>
        <authorList>
            <person name="Li L."/>
            <person name="Zhang W."/>
            <person name="Zhang S."/>
            <person name="Song L."/>
            <person name="Sun Q."/>
            <person name="Zhang H."/>
            <person name="Xiang H."/>
            <person name="Dong X."/>
        </authorList>
    </citation>
    <scope>NUCLEOTIDE SEQUENCE</scope>
    <source>
        <strain evidence="9">ZWT</strain>
    </source>
</reference>
<feature type="transmembrane region" description="Helical" evidence="7">
    <location>
        <begin position="223"/>
        <end position="246"/>
    </location>
</feature>
<name>A0A9J6P1W6_9CLOT</name>
<feature type="transmembrane region" description="Helical" evidence="7">
    <location>
        <begin position="110"/>
        <end position="127"/>
    </location>
</feature>
<feature type="domain" description="EamA" evidence="8">
    <location>
        <begin position="166"/>
        <end position="300"/>
    </location>
</feature>
<proteinExistence type="inferred from homology"/>
<accession>A0A9J6P1W6</accession>